<name>A0AC34FAC6_9BILA</name>
<dbReference type="Proteomes" id="UP000887579">
    <property type="component" value="Unplaced"/>
</dbReference>
<proteinExistence type="predicted"/>
<sequence>KAVEQSIVFHPNNVVEYANFFLQGYCDDLVNCAIDYILSCSQYSVPIKDIDALDNQIQAMFFKRRIINPVFKKNPKENVSV</sequence>
<accession>A0AC34FAC6</accession>
<evidence type="ECO:0000313" key="2">
    <source>
        <dbReference type="WBParaSite" id="ES5_v2.g14203.t1"/>
    </source>
</evidence>
<protein>
    <submittedName>
        <fullName evidence="2">Uncharacterized protein</fullName>
    </submittedName>
</protein>
<reference evidence="2" key="1">
    <citation type="submission" date="2022-11" db="UniProtKB">
        <authorList>
            <consortium name="WormBaseParasite"/>
        </authorList>
    </citation>
    <scope>IDENTIFICATION</scope>
</reference>
<dbReference type="WBParaSite" id="ES5_v2.g14203.t1">
    <property type="protein sequence ID" value="ES5_v2.g14203.t1"/>
    <property type="gene ID" value="ES5_v2.g14203"/>
</dbReference>
<evidence type="ECO:0000313" key="1">
    <source>
        <dbReference type="Proteomes" id="UP000887579"/>
    </source>
</evidence>
<organism evidence="1 2">
    <name type="scientific">Panagrolaimus sp. ES5</name>
    <dbReference type="NCBI Taxonomy" id="591445"/>
    <lineage>
        <taxon>Eukaryota</taxon>
        <taxon>Metazoa</taxon>
        <taxon>Ecdysozoa</taxon>
        <taxon>Nematoda</taxon>
        <taxon>Chromadorea</taxon>
        <taxon>Rhabditida</taxon>
        <taxon>Tylenchina</taxon>
        <taxon>Panagrolaimomorpha</taxon>
        <taxon>Panagrolaimoidea</taxon>
        <taxon>Panagrolaimidae</taxon>
        <taxon>Panagrolaimus</taxon>
    </lineage>
</organism>